<organism evidence="5 6">
    <name type="scientific">Streptodolium elevatio</name>
    <dbReference type="NCBI Taxonomy" id="3157996"/>
    <lineage>
        <taxon>Bacteria</taxon>
        <taxon>Bacillati</taxon>
        <taxon>Actinomycetota</taxon>
        <taxon>Actinomycetes</taxon>
        <taxon>Kitasatosporales</taxon>
        <taxon>Streptomycetaceae</taxon>
        <taxon>Streptodolium</taxon>
    </lineage>
</organism>
<dbReference type="Gene3D" id="3.40.50.1820">
    <property type="entry name" value="alpha/beta hydrolase"/>
    <property type="match status" value="1"/>
</dbReference>
<dbReference type="RefSeq" id="WP_358357796.1">
    <property type="nucleotide sequence ID" value="NZ_JBEZFP010000072.1"/>
</dbReference>
<dbReference type="Proteomes" id="UP001551482">
    <property type="component" value="Unassembled WGS sequence"/>
</dbReference>
<dbReference type="EMBL" id="JBEZFP010000072">
    <property type="protein sequence ID" value="MEU8136821.1"/>
    <property type="molecule type" value="Genomic_DNA"/>
</dbReference>
<accession>A0ABV3DMB3</accession>
<dbReference type="Pfam" id="PF00106">
    <property type="entry name" value="adh_short"/>
    <property type="match status" value="1"/>
</dbReference>
<dbReference type="PRINTS" id="PR00080">
    <property type="entry name" value="SDRFAMILY"/>
</dbReference>
<dbReference type="InterPro" id="IPR057326">
    <property type="entry name" value="KR_dom"/>
</dbReference>
<dbReference type="SUPFAM" id="SSF53474">
    <property type="entry name" value="alpha/beta-Hydrolases"/>
    <property type="match status" value="1"/>
</dbReference>
<dbReference type="PANTHER" id="PTHR43391">
    <property type="entry name" value="RETINOL DEHYDROGENASE-RELATED"/>
    <property type="match status" value="1"/>
</dbReference>
<evidence type="ECO:0000256" key="2">
    <source>
        <dbReference type="ARBA" id="ARBA00023002"/>
    </source>
</evidence>
<dbReference type="InterPro" id="IPR036291">
    <property type="entry name" value="NAD(P)-bd_dom_sf"/>
</dbReference>
<dbReference type="Gene3D" id="3.40.50.720">
    <property type="entry name" value="NAD(P)-binding Rossmann-like Domain"/>
    <property type="match status" value="1"/>
</dbReference>
<evidence type="ECO:0000259" key="4">
    <source>
        <dbReference type="SMART" id="SM00822"/>
    </source>
</evidence>
<comment type="similarity">
    <text evidence="1">Belongs to the short-chain dehydrogenases/reductases (SDR) family.</text>
</comment>
<proteinExistence type="inferred from homology"/>
<dbReference type="NCBIfam" id="NF004514">
    <property type="entry name" value="PRK05855.1"/>
    <property type="match status" value="1"/>
</dbReference>
<gene>
    <name evidence="5" type="ORF">AB0C36_25335</name>
</gene>
<protein>
    <submittedName>
        <fullName evidence="5">SDR family oxidoreductase</fullName>
    </submittedName>
</protein>
<evidence type="ECO:0000256" key="3">
    <source>
        <dbReference type="SAM" id="MobiDB-lite"/>
    </source>
</evidence>
<feature type="region of interest" description="Disordered" evidence="3">
    <location>
        <begin position="320"/>
        <end position="345"/>
    </location>
</feature>
<comment type="caution">
    <text evidence="5">The sequence shown here is derived from an EMBL/GenBank/DDBJ whole genome shotgun (WGS) entry which is preliminary data.</text>
</comment>
<dbReference type="PRINTS" id="PR00081">
    <property type="entry name" value="GDHRDH"/>
</dbReference>
<reference evidence="5 6" key="1">
    <citation type="submission" date="2024-06" db="EMBL/GenBank/DDBJ databases">
        <title>The Natural Products Discovery Center: Release of the First 8490 Sequenced Strains for Exploring Actinobacteria Biosynthetic Diversity.</title>
        <authorList>
            <person name="Kalkreuter E."/>
            <person name="Kautsar S.A."/>
            <person name="Yang D."/>
            <person name="Bader C.D."/>
            <person name="Teijaro C.N."/>
            <person name="Fluegel L."/>
            <person name="Davis C.M."/>
            <person name="Simpson J.R."/>
            <person name="Lauterbach L."/>
            <person name="Steele A.D."/>
            <person name="Gui C."/>
            <person name="Meng S."/>
            <person name="Li G."/>
            <person name="Viehrig K."/>
            <person name="Ye F."/>
            <person name="Su P."/>
            <person name="Kiefer A.F."/>
            <person name="Nichols A."/>
            <person name="Cepeda A.J."/>
            <person name="Yan W."/>
            <person name="Fan B."/>
            <person name="Jiang Y."/>
            <person name="Adhikari A."/>
            <person name="Zheng C.-J."/>
            <person name="Schuster L."/>
            <person name="Cowan T.M."/>
            <person name="Smanski M.J."/>
            <person name="Chevrette M.G."/>
            <person name="De Carvalho L.P.S."/>
            <person name="Shen B."/>
        </authorList>
    </citation>
    <scope>NUCLEOTIDE SEQUENCE [LARGE SCALE GENOMIC DNA]</scope>
    <source>
        <strain evidence="5 6">NPDC048946</strain>
    </source>
</reference>
<keyword evidence="6" id="KW-1185">Reference proteome</keyword>
<dbReference type="PROSITE" id="PS00061">
    <property type="entry name" value="ADH_SHORT"/>
    <property type="match status" value="1"/>
</dbReference>
<dbReference type="PANTHER" id="PTHR43391:SF12">
    <property type="entry name" value="OXIDOREDUCTASE EPHD-RELATED"/>
    <property type="match status" value="1"/>
</dbReference>
<evidence type="ECO:0000256" key="1">
    <source>
        <dbReference type="ARBA" id="ARBA00006484"/>
    </source>
</evidence>
<evidence type="ECO:0000313" key="5">
    <source>
        <dbReference type="EMBL" id="MEU8136821.1"/>
    </source>
</evidence>
<dbReference type="InterPro" id="IPR000073">
    <property type="entry name" value="AB_hydrolase_1"/>
</dbReference>
<name>A0ABV3DMB3_9ACTN</name>
<dbReference type="Pfam" id="PF00561">
    <property type="entry name" value="Abhydrolase_1"/>
    <property type="match status" value="1"/>
</dbReference>
<dbReference type="SMART" id="SM00822">
    <property type="entry name" value="PKS_KR"/>
    <property type="match status" value="1"/>
</dbReference>
<feature type="compositionally biased region" description="Low complexity" evidence="3">
    <location>
        <begin position="325"/>
        <end position="334"/>
    </location>
</feature>
<keyword evidence="2" id="KW-0560">Oxidoreductase</keyword>
<evidence type="ECO:0000313" key="6">
    <source>
        <dbReference type="Proteomes" id="UP001551482"/>
    </source>
</evidence>
<dbReference type="CDD" id="cd05233">
    <property type="entry name" value="SDR_c"/>
    <property type="match status" value="1"/>
</dbReference>
<feature type="domain" description="Ketoreductase" evidence="4">
    <location>
        <begin position="353"/>
        <end position="534"/>
    </location>
</feature>
<dbReference type="InterPro" id="IPR002347">
    <property type="entry name" value="SDR_fam"/>
</dbReference>
<dbReference type="SUPFAM" id="SSF51735">
    <property type="entry name" value="NAD(P)-binding Rossmann-fold domains"/>
    <property type="match status" value="1"/>
</dbReference>
<dbReference type="InterPro" id="IPR020904">
    <property type="entry name" value="Sc_DH/Rdtase_CS"/>
</dbReference>
<sequence length="620" mass="66555">MTSLYDLPGARRFEVTSPEGVRLAAVEAGAAEGPTVVLVHGYPDTKEVWSHVAARLADRYRVVAYDVRGAGESSRPDATSAYALHHLTDDFERVLDAVAPEGRVHLVGHDWGSVQSWEFVTTPRVARRVASFTTISGPSLDHLGLVTREGLTRPTPGRVSRNIEQGFRSWYVYALHVPVAPDLAWRGLLGKRWPSIMARAEKTLGAPEPSLSEDGVFGAKLYRANVRRRMASPRRDAIARMPVQLVVPDRERYLAKRIYDELDRFAPDLTRRQVSGGHWVPRTRPDLLARWIGEFVDGVERAGGVTDGRAAGMTEAGMPVAGVDSSAASASGSRPRGRRARRAEDNRRRFAGQLAVITGAGSGIGRATALSLAEAGARLVLVDRDGAAVARTADLAEVLGAAEAIAETVDVSDAAAMEQLAGKVQASHGVPDLVVNNAGIGIAGSFLETTPEDWKRTLDVNLWGVIHGCRLFGAMMVERGQGGHIVNTASAAAFQPSKSLPAYSTSKAAVLMLSECLRAEFAAYGIGVTAVCPGFVATGITGATRFVGTSAEQERTLREKTTKAYKRRGYPPEKVADAILRAVAENTAVRPVTPEARAARAASRFTPRVLRALARIDLPK</sequence>
<dbReference type="InterPro" id="IPR029058">
    <property type="entry name" value="AB_hydrolase_fold"/>
</dbReference>